<gene>
    <name evidence="3" type="ORF">SAMN02745194_00187</name>
</gene>
<evidence type="ECO:0000259" key="2">
    <source>
        <dbReference type="SMART" id="SM00894"/>
    </source>
</evidence>
<dbReference type="AlphaFoldDB" id="A0A1M6AMV7"/>
<feature type="domain" description="Excalibur calcium-binding" evidence="2">
    <location>
        <begin position="65"/>
        <end position="101"/>
    </location>
</feature>
<dbReference type="Proteomes" id="UP000184387">
    <property type="component" value="Unassembled WGS sequence"/>
</dbReference>
<dbReference type="STRING" id="198092.SAMN02745194_00187"/>
<dbReference type="InterPro" id="IPR008613">
    <property type="entry name" value="Excalibur_Ca-bd_domain"/>
</dbReference>
<organism evidence="3 4">
    <name type="scientific">Muricoccus roseus</name>
    <dbReference type="NCBI Taxonomy" id="198092"/>
    <lineage>
        <taxon>Bacteria</taxon>
        <taxon>Pseudomonadati</taxon>
        <taxon>Pseudomonadota</taxon>
        <taxon>Alphaproteobacteria</taxon>
        <taxon>Acetobacterales</taxon>
        <taxon>Roseomonadaceae</taxon>
        <taxon>Muricoccus</taxon>
    </lineage>
</organism>
<accession>A0A1M6AMV7</accession>
<evidence type="ECO:0000256" key="1">
    <source>
        <dbReference type="SAM" id="Phobius"/>
    </source>
</evidence>
<feature type="transmembrane region" description="Helical" evidence="1">
    <location>
        <begin position="31"/>
        <end position="54"/>
    </location>
</feature>
<evidence type="ECO:0000313" key="3">
    <source>
        <dbReference type="EMBL" id="SHI37839.1"/>
    </source>
</evidence>
<keyword evidence="4" id="KW-1185">Reference proteome</keyword>
<evidence type="ECO:0000313" key="4">
    <source>
        <dbReference type="Proteomes" id="UP000184387"/>
    </source>
</evidence>
<proteinExistence type="predicted"/>
<sequence length="109" mass="12145">MYGRKRRRRTAALGNFLGSLSLRRILARGKFVLVLAVIALGTVSSVADLVLSPWPLAVTIKHYRARRNCDAARAVGLAPARRGAPGYWEHLDADEDGISCEPWGRNRRY</sequence>
<keyword evidence="1" id="KW-0812">Transmembrane</keyword>
<dbReference type="SMART" id="SM00894">
    <property type="entry name" value="Excalibur"/>
    <property type="match status" value="1"/>
</dbReference>
<name>A0A1M6AMV7_9PROT</name>
<keyword evidence="1" id="KW-0472">Membrane</keyword>
<keyword evidence="1" id="KW-1133">Transmembrane helix</keyword>
<dbReference type="Pfam" id="PF05901">
    <property type="entry name" value="Excalibur"/>
    <property type="match status" value="1"/>
</dbReference>
<dbReference type="EMBL" id="FQZF01000002">
    <property type="protein sequence ID" value="SHI37839.1"/>
    <property type="molecule type" value="Genomic_DNA"/>
</dbReference>
<reference evidence="3 4" key="1">
    <citation type="submission" date="2016-11" db="EMBL/GenBank/DDBJ databases">
        <authorList>
            <person name="Jaros S."/>
            <person name="Januszkiewicz K."/>
            <person name="Wedrychowicz H."/>
        </authorList>
    </citation>
    <scope>NUCLEOTIDE SEQUENCE [LARGE SCALE GENOMIC DNA]</scope>
    <source>
        <strain evidence="3 4">DSM 14916</strain>
    </source>
</reference>
<protein>
    <submittedName>
        <fullName evidence="3">Excalibur calcium-binding domain-containing protein</fullName>
    </submittedName>
</protein>